<dbReference type="EMBL" id="CADCUT010000148">
    <property type="protein sequence ID" value="CAA9418622.1"/>
    <property type="molecule type" value="Genomic_DNA"/>
</dbReference>
<name>A0A6J4PSH8_9ACTN</name>
<sequence length="159" mass="19025">MRGSVIVAKIHTRLPTSADHAWRVLARRDTFVYATRGASGYTGTDRWPEELHEGQEIQTRILSFHLIPAWRYHLRLVRVDEKRREILSQERGGFLRAWNHRIHIEPENTVRCRYTDEIEIRAGILTPLVWAFAHLSVRYRQLRLRRLIRWLVKATLLRR</sequence>
<reference evidence="1" key="1">
    <citation type="submission" date="2020-02" db="EMBL/GenBank/DDBJ databases">
        <authorList>
            <person name="Meier V. D."/>
        </authorList>
    </citation>
    <scope>NUCLEOTIDE SEQUENCE</scope>
    <source>
        <strain evidence="1">AVDCRST_MAG03</strain>
    </source>
</reference>
<dbReference type="SUPFAM" id="SSF55961">
    <property type="entry name" value="Bet v1-like"/>
    <property type="match status" value="1"/>
</dbReference>
<gene>
    <name evidence="1" type="ORF">AVDCRST_MAG03-2382</name>
</gene>
<accession>A0A6J4PSH8</accession>
<proteinExistence type="predicted"/>
<protein>
    <recommendedName>
        <fullName evidence="2">SRPBCC family protein</fullName>
    </recommendedName>
</protein>
<evidence type="ECO:0008006" key="2">
    <source>
        <dbReference type="Google" id="ProtNLM"/>
    </source>
</evidence>
<evidence type="ECO:0000313" key="1">
    <source>
        <dbReference type="EMBL" id="CAA9418622.1"/>
    </source>
</evidence>
<organism evidence="1">
    <name type="scientific">uncultured Rubrobacteraceae bacterium</name>
    <dbReference type="NCBI Taxonomy" id="349277"/>
    <lineage>
        <taxon>Bacteria</taxon>
        <taxon>Bacillati</taxon>
        <taxon>Actinomycetota</taxon>
        <taxon>Rubrobacteria</taxon>
        <taxon>Rubrobacterales</taxon>
        <taxon>Rubrobacteraceae</taxon>
        <taxon>environmental samples</taxon>
    </lineage>
</organism>
<dbReference type="AlphaFoldDB" id="A0A6J4PSH8"/>